<sequence>MDTQKSQNHGLHILFFPFMALSHMLPMLDMAKLFARRGVKVTIVTTPANAAHIQFTDKRLSVELELIPFPSSAVGLPDGCENLAAVHKEELHNNFMEAVAMLRQPFDQILLKLHPNAVIADNFLPWTIKLASNLGIPNLLFNSTGFFPLCVGNSMEKFNPGEEAESFVVPGLPHRIELLKSQLPEMSKLNPAFADLFTEIKEQEPRSYGTVVNSFYELEPDYVEHYRTVMGRRAWHIGPLFLCNENIDRDHSMREDECLAWLEEKQPGSVLYVCCGSLCAFSAEQLREMALGFEASKHPFIWVLPQVVENDEEMDWMPEGYVERIEGKGLIMRRWAPQVLTLKHRAVGGFLTHCGWNSILEAVSAGVVMVTWPLFAEQFYNERLIVDVLGIGVAVGSKDWTRECEKRSVIDAGVIEKAVTRLMSGGEEAEGMRKKARELAAMAKRAVEKGGSSDKDIGSLIHELLLLNQKTACV</sequence>
<feature type="transmembrane region" description="Helical" evidence="4">
    <location>
        <begin position="12"/>
        <end position="31"/>
    </location>
</feature>
<proteinExistence type="inferred from homology"/>
<dbReference type="FunFam" id="3.40.50.2000:FF:000047">
    <property type="entry name" value="Glycosyltransferase"/>
    <property type="match status" value="1"/>
</dbReference>
<evidence type="ECO:0000256" key="4">
    <source>
        <dbReference type="SAM" id="Phobius"/>
    </source>
</evidence>
<accession>A0A9D5BY51</accession>
<evidence type="ECO:0000313" key="6">
    <source>
        <dbReference type="Proteomes" id="UP001085076"/>
    </source>
</evidence>
<dbReference type="PANTHER" id="PTHR48047:SF45">
    <property type="entry name" value="SCOPOLETIN GLUCOSYLTRANSFERASE-LIKE"/>
    <property type="match status" value="1"/>
</dbReference>
<protein>
    <recommendedName>
        <fullName evidence="7">Glycosyltransferase</fullName>
    </recommendedName>
</protein>
<dbReference type="SUPFAM" id="SSF53756">
    <property type="entry name" value="UDP-Glycosyltransferase/glycogen phosphorylase"/>
    <property type="match status" value="1"/>
</dbReference>
<comment type="caution">
    <text evidence="5">The sequence shown here is derived from an EMBL/GenBank/DDBJ whole genome shotgun (WGS) entry which is preliminary data.</text>
</comment>
<dbReference type="InterPro" id="IPR002213">
    <property type="entry name" value="UDP_glucos_trans"/>
</dbReference>
<keyword evidence="4" id="KW-0812">Transmembrane</keyword>
<comment type="similarity">
    <text evidence="1">Belongs to the UDP-glycosyltransferase family.</text>
</comment>
<reference evidence="5" key="1">
    <citation type="submission" date="2021-03" db="EMBL/GenBank/DDBJ databases">
        <authorList>
            <person name="Li Z."/>
            <person name="Yang C."/>
        </authorList>
    </citation>
    <scope>NUCLEOTIDE SEQUENCE</scope>
    <source>
        <strain evidence="5">Dzin_1.0</strain>
        <tissue evidence="5">Leaf</tissue>
    </source>
</reference>
<keyword evidence="3" id="KW-0808">Transferase</keyword>
<reference evidence="5" key="2">
    <citation type="journal article" date="2022" name="Hortic Res">
        <title>The genome of Dioscorea zingiberensis sheds light on the biosynthesis, origin and evolution of the medicinally important diosgenin saponins.</title>
        <authorList>
            <person name="Li Y."/>
            <person name="Tan C."/>
            <person name="Li Z."/>
            <person name="Guo J."/>
            <person name="Li S."/>
            <person name="Chen X."/>
            <person name="Wang C."/>
            <person name="Dai X."/>
            <person name="Yang H."/>
            <person name="Song W."/>
            <person name="Hou L."/>
            <person name="Xu J."/>
            <person name="Tong Z."/>
            <person name="Xu A."/>
            <person name="Yuan X."/>
            <person name="Wang W."/>
            <person name="Yang Q."/>
            <person name="Chen L."/>
            <person name="Sun Z."/>
            <person name="Wang K."/>
            <person name="Pan B."/>
            <person name="Chen J."/>
            <person name="Bao Y."/>
            <person name="Liu F."/>
            <person name="Qi X."/>
            <person name="Gang D.R."/>
            <person name="Wen J."/>
            <person name="Li J."/>
        </authorList>
    </citation>
    <scope>NUCLEOTIDE SEQUENCE</scope>
    <source>
        <strain evidence="5">Dzin_1.0</strain>
    </source>
</reference>
<evidence type="ECO:0000256" key="2">
    <source>
        <dbReference type="ARBA" id="ARBA00022676"/>
    </source>
</evidence>
<name>A0A9D5BY51_9LILI</name>
<keyword evidence="2" id="KW-0328">Glycosyltransferase</keyword>
<evidence type="ECO:0008006" key="7">
    <source>
        <dbReference type="Google" id="ProtNLM"/>
    </source>
</evidence>
<keyword evidence="4" id="KW-1133">Transmembrane helix</keyword>
<dbReference type="Proteomes" id="UP001085076">
    <property type="component" value="Miscellaneous, Linkage group lg09"/>
</dbReference>
<keyword evidence="4" id="KW-0472">Membrane</keyword>
<evidence type="ECO:0000313" key="5">
    <source>
        <dbReference type="EMBL" id="KAJ0962863.1"/>
    </source>
</evidence>
<evidence type="ECO:0000256" key="3">
    <source>
        <dbReference type="ARBA" id="ARBA00022679"/>
    </source>
</evidence>
<gene>
    <name evidence="5" type="ORF">J5N97_027985</name>
</gene>
<dbReference type="GO" id="GO:0035251">
    <property type="term" value="F:UDP-glucosyltransferase activity"/>
    <property type="evidence" value="ECO:0007669"/>
    <property type="project" value="TreeGrafter"/>
</dbReference>
<dbReference type="CDD" id="cd03784">
    <property type="entry name" value="GT1_Gtf-like"/>
    <property type="match status" value="1"/>
</dbReference>
<dbReference type="Gene3D" id="3.40.50.2000">
    <property type="entry name" value="Glycogen Phosphorylase B"/>
    <property type="match status" value="2"/>
</dbReference>
<organism evidence="5 6">
    <name type="scientific">Dioscorea zingiberensis</name>
    <dbReference type="NCBI Taxonomy" id="325984"/>
    <lineage>
        <taxon>Eukaryota</taxon>
        <taxon>Viridiplantae</taxon>
        <taxon>Streptophyta</taxon>
        <taxon>Embryophyta</taxon>
        <taxon>Tracheophyta</taxon>
        <taxon>Spermatophyta</taxon>
        <taxon>Magnoliopsida</taxon>
        <taxon>Liliopsida</taxon>
        <taxon>Dioscoreales</taxon>
        <taxon>Dioscoreaceae</taxon>
        <taxon>Dioscorea</taxon>
    </lineage>
</organism>
<dbReference type="PANTHER" id="PTHR48047">
    <property type="entry name" value="GLYCOSYLTRANSFERASE"/>
    <property type="match status" value="1"/>
</dbReference>
<keyword evidence="6" id="KW-1185">Reference proteome</keyword>
<dbReference type="AlphaFoldDB" id="A0A9D5BY51"/>
<dbReference type="Pfam" id="PF00201">
    <property type="entry name" value="UDPGT"/>
    <property type="match status" value="1"/>
</dbReference>
<dbReference type="EMBL" id="JAGGNH010000009">
    <property type="protein sequence ID" value="KAJ0962863.1"/>
    <property type="molecule type" value="Genomic_DNA"/>
</dbReference>
<evidence type="ECO:0000256" key="1">
    <source>
        <dbReference type="ARBA" id="ARBA00009995"/>
    </source>
</evidence>
<dbReference type="OrthoDB" id="731962at2759"/>